<dbReference type="EMBL" id="JACGCM010001069">
    <property type="protein sequence ID" value="KAF6161915.1"/>
    <property type="molecule type" value="Genomic_DNA"/>
</dbReference>
<keyword evidence="11" id="KW-1185">Reference proteome</keyword>
<dbReference type="OrthoDB" id="4062651at2759"/>
<dbReference type="SUPFAM" id="SSF56112">
    <property type="entry name" value="Protein kinase-like (PK-like)"/>
    <property type="match status" value="1"/>
</dbReference>
<proteinExistence type="predicted"/>
<evidence type="ECO:0000256" key="4">
    <source>
        <dbReference type="ARBA" id="ARBA00022741"/>
    </source>
</evidence>
<dbReference type="Gene3D" id="3.30.200.20">
    <property type="entry name" value="Phosphorylase Kinase, domain 1"/>
    <property type="match status" value="1"/>
</dbReference>
<dbReference type="FunFam" id="1.10.510.10:FF:000046">
    <property type="entry name" value="probable serine/threonine-protein kinase WNK9"/>
    <property type="match status" value="1"/>
</dbReference>
<keyword evidence="3" id="KW-0808">Transferase</keyword>
<keyword evidence="6" id="KW-0067">ATP-binding</keyword>
<organism evidence="10 11">
    <name type="scientific">Kingdonia uniflora</name>
    <dbReference type="NCBI Taxonomy" id="39325"/>
    <lineage>
        <taxon>Eukaryota</taxon>
        <taxon>Viridiplantae</taxon>
        <taxon>Streptophyta</taxon>
        <taxon>Embryophyta</taxon>
        <taxon>Tracheophyta</taxon>
        <taxon>Spermatophyta</taxon>
        <taxon>Magnoliopsida</taxon>
        <taxon>Ranunculales</taxon>
        <taxon>Circaeasteraceae</taxon>
        <taxon>Kingdonia</taxon>
    </lineage>
</organism>
<feature type="domain" description="Protein kinase" evidence="9">
    <location>
        <begin position="26"/>
        <end position="284"/>
    </location>
</feature>
<dbReference type="EC" id="2.7.11.1" evidence="1"/>
<comment type="caution">
    <text evidence="10">The sequence shown here is derived from an EMBL/GenBank/DDBJ whole genome shotgun (WGS) entry which is preliminary data.</text>
</comment>
<comment type="catalytic activity">
    <reaction evidence="7">
        <text>L-threonyl-[protein] + ATP = O-phospho-L-threonyl-[protein] + ADP + H(+)</text>
        <dbReference type="Rhea" id="RHEA:46608"/>
        <dbReference type="Rhea" id="RHEA-COMP:11060"/>
        <dbReference type="Rhea" id="RHEA-COMP:11605"/>
        <dbReference type="ChEBI" id="CHEBI:15378"/>
        <dbReference type="ChEBI" id="CHEBI:30013"/>
        <dbReference type="ChEBI" id="CHEBI:30616"/>
        <dbReference type="ChEBI" id="CHEBI:61977"/>
        <dbReference type="ChEBI" id="CHEBI:456216"/>
        <dbReference type="EC" id="2.7.11.1"/>
    </reaction>
</comment>
<sequence length="293" mass="34066">MPYVQVDPYDKDTEQFVEIDPKGRYGRYKDLLGVGSVKKVYCAFDQEDGIEVAWNQIKLGMFFDDEAMMMRTFNETWLLREMSHENILECYNVWLDEEHDTLNFITEVCTSGSLRDYREKHRRVSLKAMKKWSRQILRGLEYLHMHKPCIIHRDIKCNNIFINGNTGEVKIGDFGLSAVVDNSHVAHTVLGTPAFMAPELYDEHYTEVVDIYAFGLCVLELVTMEIPYNECDTMVKIYKKVSSGTRPQAMNKVKDPEVKRFIEKCLAKPRERPSASELLRDQFFDGLDDDDDA</sequence>
<dbReference type="InterPro" id="IPR011009">
    <property type="entry name" value="Kinase-like_dom_sf"/>
</dbReference>
<evidence type="ECO:0000313" key="10">
    <source>
        <dbReference type="EMBL" id="KAF6161915.1"/>
    </source>
</evidence>
<gene>
    <name evidence="10" type="ORF">GIB67_014117</name>
</gene>
<evidence type="ECO:0000256" key="7">
    <source>
        <dbReference type="ARBA" id="ARBA00047899"/>
    </source>
</evidence>
<dbReference type="Gene3D" id="1.10.510.10">
    <property type="entry name" value="Transferase(Phosphotransferase) domain 1"/>
    <property type="match status" value="1"/>
</dbReference>
<evidence type="ECO:0000256" key="1">
    <source>
        <dbReference type="ARBA" id="ARBA00012513"/>
    </source>
</evidence>
<dbReference type="InterPro" id="IPR050588">
    <property type="entry name" value="WNK_Ser-Thr_kinase"/>
</dbReference>
<evidence type="ECO:0000256" key="8">
    <source>
        <dbReference type="ARBA" id="ARBA00048679"/>
    </source>
</evidence>
<name>A0A7J7N440_9MAGN</name>
<dbReference type="Pfam" id="PF00069">
    <property type="entry name" value="Pkinase"/>
    <property type="match status" value="1"/>
</dbReference>
<keyword evidence="4" id="KW-0547">Nucleotide-binding</keyword>
<dbReference type="AlphaFoldDB" id="A0A7J7N440"/>
<keyword evidence="2" id="KW-0723">Serine/threonine-protein kinase</keyword>
<dbReference type="PROSITE" id="PS00108">
    <property type="entry name" value="PROTEIN_KINASE_ST"/>
    <property type="match status" value="1"/>
</dbReference>
<evidence type="ECO:0000256" key="2">
    <source>
        <dbReference type="ARBA" id="ARBA00022527"/>
    </source>
</evidence>
<protein>
    <recommendedName>
        <fullName evidence="1">non-specific serine/threonine protein kinase</fullName>
        <ecNumber evidence="1">2.7.11.1</ecNumber>
    </recommendedName>
</protein>
<accession>A0A7J7N440</accession>
<dbReference type="GO" id="GO:0004674">
    <property type="term" value="F:protein serine/threonine kinase activity"/>
    <property type="evidence" value="ECO:0007669"/>
    <property type="project" value="UniProtKB-KW"/>
</dbReference>
<dbReference type="GO" id="GO:0005524">
    <property type="term" value="F:ATP binding"/>
    <property type="evidence" value="ECO:0007669"/>
    <property type="project" value="UniProtKB-KW"/>
</dbReference>
<dbReference type="PANTHER" id="PTHR13902">
    <property type="entry name" value="SERINE/THREONINE-PROTEIN KINASE WNK WITH NO LYSINE -RELATED"/>
    <property type="match status" value="1"/>
</dbReference>
<dbReference type="PROSITE" id="PS50011">
    <property type="entry name" value="PROTEIN_KINASE_DOM"/>
    <property type="match status" value="1"/>
</dbReference>
<evidence type="ECO:0000256" key="3">
    <source>
        <dbReference type="ARBA" id="ARBA00022679"/>
    </source>
</evidence>
<keyword evidence="5" id="KW-0418">Kinase</keyword>
<dbReference type="InterPro" id="IPR000719">
    <property type="entry name" value="Prot_kinase_dom"/>
</dbReference>
<evidence type="ECO:0000256" key="6">
    <source>
        <dbReference type="ARBA" id="ARBA00022840"/>
    </source>
</evidence>
<dbReference type="SMART" id="SM00220">
    <property type="entry name" value="S_TKc"/>
    <property type="match status" value="1"/>
</dbReference>
<dbReference type="InterPro" id="IPR008271">
    <property type="entry name" value="Ser/Thr_kinase_AS"/>
</dbReference>
<dbReference type="Proteomes" id="UP000541444">
    <property type="component" value="Unassembled WGS sequence"/>
</dbReference>
<comment type="catalytic activity">
    <reaction evidence="8">
        <text>L-seryl-[protein] + ATP = O-phospho-L-seryl-[protein] + ADP + H(+)</text>
        <dbReference type="Rhea" id="RHEA:17989"/>
        <dbReference type="Rhea" id="RHEA-COMP:9863"/>
        <dbReference type="Rhea" id="RHEA-COMP:11604"/>
        <dbReference type="ChEBI" id="CHEBI:15378"/>
        <dbReference type="ChEBI" id="CHEBI:29999"/>
        <dbReference type="ChEBI" id="CHEBI:30616"/>
        <dbReference type="ChEBI" id="CHEBI:83421"/>
        <dbReference type="ChEBI" id="CHEBI:456216"/>
        <dbReference type="EC" id="2.7.11.1"/>
    </reaction>
</comment>
<dbReference type="FunFam" id="3.30.200.20:FF:000075">
    <property type="entry name" value="Probable serine/threonine-protein kinase WNK1"/>
    <property type="match status" value="1"/>
</dbReference>
<reference evidence="10 11" key="1">
    <citation type="journal article" date="2020" name="IScience">
        <title>Genome Sequencing of the Endangered Kingdonia uniflora (Circaeasteraceae, Ranunculales) Reveals Potential Mechanisms of Evolutionary Specialization.</title>
        <authorList>
            <person name="Sun Y."/>
            <person name="Deng T."/>
            <person name="Zhang A."/>
            <person name="Moore M.J."/>
            <person name="Landis J.B."/>
            <person name="Lin N."/>
            <person name="Zhang H."/>
            <person name="Zhang X."/>
            <person name="Huang J."/>
            <person name="Zhang X."/>
            <person name="Sun H."/>
            <person name="Wang H."/>
        </authorList>
    </citation>
    <scope>NUCLEOTIDE SEQUENCE [LARGE SCALE GENOMIC DNA]</scope>
    <source>
        <strain evidence="10">TB1705</strain>
        <tissue evidence="10">Leaf</tissue>
    </source>
</reference>
<evidence type="ECO:0000256" key="5">
    <source>
        <dbReference type="ARBA" id="ARBA00022777"/>
    </source>
</evidence>
<evidence type="ECO:0000259" key="9">
    <source>
        <dbReference type="PROSITE" id="PS50011"/>
    </source>
</evidence>
<evidence type="ECO:0000313" key="11">
    <source>
        <dbReference type="Proteomes" id="UP000541444"/>
    </source>
</evidence>